<keyword evidence="7" id="KW-1185">Reference proteome</keyword>
<dbReference type="GO" id="GO:0046872">
    <property type="term" value="F:metal ion binding"/>
    <property type="evidence" value="ECO:0007669"/>
    <property type="project" value="UniProtKB-KW"/>
</dbReference>
<reference evidence="6" key="1">
    <citation type="journal article" date="2023" name="IMA Fungus">
        <title>Comparative genomic study of the Penicillium genus elucidates a diverse pangenome and 15 lateral gene transfer events.</title>
        <authorList>
            <person name="Petersen C."/>
            <person name="Sorensen T."/>
            <person name="Nielsen M.R."/>
            <person name="Sondergaard T.E."/>
            <person name="Sorensen J.L."/>
            <person name="Fitzpatrick D.A."/>
            <person name="Frisvad J.C."/>
            <person name="Nielsen K.L."/>
        </authorList>
    </citation>
    <scope>NUCLEOTIDE SEQUENCE</scope>
    <source>
        <strain evidence="6">IBT 17514</strain>
    </source>
</reference>
<keyword evidence="5" id="KW-0539">Nucleus</keyword>
<evidence type="ECO:0000313" key="6">
    <source>
        <dbReference type="EMBL" id="KAJ5732208.1"/>
    </source>
</evidence>
<organism evidence="6 7">
    <name type="scientific">Penicillium malachiteum</name>
    <dbReference type="NCBI Taxonomy" id="1324776"/>
    <lineage>
        <taxon>Eukaryota</taxon>
        <taxon>Fungi</taxon>
        <taxon>Dikarya</taxon>
        <taxon>Ascomycota</taxon>
        <taxon>Pezizomycotina</taxon>
        <taxon>Eurotiomycetes</taxon>
        <taxon>Eurotiomycetidae</taxon>
        <taxon>Eurotiales</taxon>
        <taxon>Aspergillaceae</taxon>
        <taxon>Penicillium</taxon>
    </lineage>
</organism>
<evidence type="ECO:0000256" key="4">
    <source>
        <dbReference type="ARBA" id="ARBA00023163"/>
    </source>
</evidence>
<dbReference type="PANTHER" id="PTHR47338">
    <property type="entry name" value="ZN(II)2CYS6 TRANSCRIPTION FACTOR (EUROFUNG)-RELATED"/>
    <property type="match status" value="1"/>
</dbReference>
<name>A0AAD6HQ64_9EURO</name>
<keyword evidence="4" id="KW-0804">Transcription</keyword>
<dbReference type="AlphaFoldDB" id="A0AAD6HQ64"/>
<comment type="subcellular location">
    <subcellularLocation>
        <location evidence="1">Nucleus</location>
    </subcellularLocation>
</comment>
<evidence type="ECO:0008006" key="8">
    <source>
        <dbReference type="Google" id="ProtNLM"/>
    </source>
</evidence>
<keyword evidence="2" id="KW-0479">Metal-binding</keyword>
<keyword evidence="3" id="KW-0805">Transcription regulation</keyword>
<gene>
    <name evidence="6" type="ORF">N7493_003689</name>
</gene>
<proteinExistence type="predicted"/>
<dbReference type="GO" id="GO:0000981">
    <property type="term" value="F:DNA-binding transcription factor activity, RNA polymerase II-specific"/>
    <property type="evidence" value="ECO:0007669"/>
    <property type="project" value="InterPro"/>
</dbReference>
<evidence type="ECO:0000256" key="5">
    <source>
        <dbReference type="ARBA" id="ARBA00023242"/>
    </source>
</evidence>
<accession>A0AAD6HQ64</accession>
<evidence type="ECO:0000256" key="2">
    <source>
        <dbReference type="ARBA" id="ARBA00022723"/>
    </source>
</evidence>
<evidence type="ECO:0000256" key="3">
    <source>
        <dbReference type="ARBA" id="ARBA00023015"/>
    </source>
</evidence>
<dbReference type="PANTHER" id="PTHR47338:SF20">
    <property type="entry name" value="ZN(II)2CYS6 TRANSCRIPTION FACTOR (EUROFUNG)"/>
    <property type="match status" value="1"/>
</dbReference>
<sequence>MVLVTLDPQALEDNTTPMIAPQTLYVELRMCFDRVQAQFTASSRLIQAALLITAYEYACGKPHAAYISAGISARMASVLGINNYNQPNLDANNKSDIGLRLNITEKQHIYWGIIMLERLVLFECPLDRLKPALDFPDPQTKLPDDLLSTKFSDDTERRASVCDISSNEVGTFGRQIQALSFLVQVLQLTEENATPVSELIKLDEKLRGFLGVLMNQSSQTHTCGANGITIRYV</sequence>
<dbReference type="CDD" id="cd12148">
    <property type="entry name" value="fungal_TF_MHR"/>
    <property type="match status" value="1"/>
</dbReference>
<comment type="caution">
    <text evidence="6">The sequence shown here is derived from an EMBL/GenBank/DDBJ whole genome shotgun (WGS) entry which is preliminary data.</text>
</comment>
<dbReference type="EMBL" id="JAQJAN010000004">
    <property type="protein sequence ID" value="KAJ5732208.1"/>
    <property type="molecule type" value="Genomic_DNA"/>
</dbReference>
<protein>
    <recommendedName>
        <fullName evidence="8">Transcription factor domain-containing protein</fullName>
    </recommendedName>
</protein>
<dbReference type="Proteomes" id="UP001215712">
    <property type="component" value="Unassembled WGS sequence"/>
</dbReference>
<evidence type="ECO:0000256" key="1">
    <source>
        <dbReference type="ARBA" id="ARBA00004123"/>
    </source>
</evidence>
<evidence type="ECO:0000313" key="7">
    <source>
        <dbReference type="Proteomes" id="UP001215712"/>
    </source>
</evidence>
<dbReference type="InterPro" id="IPR050815">
    <property type="entry name" value="TF_fung"/>
</dbReference>
<dbReference type="GO" id="GO:0005634">
    <property type="term" value="C:nucleus"/>
    <property type="evidence" value="ECO:0007669"/>
    <property type="project" value="UniProtKB-SubCell"/>
</dbReference>
<reference evidence="6" key="2">
    <citation type="submission" date="2023-01" db="EMBL/GenBank/DDBJ databases">
        <authorList>
            <person name="Petersen C."/>
        </authorList>
    </citation>
    <scope>NUCLEOTIDE SEQUENCE</scope>
    <source>
        <strain evidence="6">IBT 17514</strain>
    </source>
</reference>